<reference evidence="3" key="1">
    <citation type="submission" date="2018-05" db="EMBL/GenBank/DDBJ databases">
        <authorList>
            <person name="Lanie J.A."/>
            <person name="Ng W.-L."/>
            <person name="Kazmierczak K.M."/>
            <person name="Andrzejewski T.M."/>
            <person name="Davidsen T.M."/>
            <person name="Wayne K.J."/>
            <person name="Tettelin H."/>
            <person name="Glass J.I."/>
            <person name="Rusch D."/>
            <person name="Podicherti R."/>
            <person name="Tsui H.-C.T."/>
            <person name="Winkler M.E."/>
        </authorList>
    </citation>
    <scope>NUCLEOTIDE SEQUENCE</scope>
</reference>
<protein>
    <recommendedName>
        <fullName evidence="4">Glycosyl transferase family 1</fullName>
    </recommendedName>
</protein>
<sequence length="316" mass="36584">MQLNHVMSNILIIKHGSLGDLIQANGAMKDIKENFPHSKIILLTTLPYAELMSHCPYIDGILIDKRLPRWNVFYLMKLRKMLKRFNFEKIFDLQNSSRTRFYKRFFFKNTYWSNSEISLKKGEKKSEFDKLPVLDRMKLQLENSGLSTSFTLKPDLNWAIKDTRSLLNQNFEGEYVLLFPFCSEKLKKKKWPYYKDLVDLLKKTYGNKYNIAVVPGPNEIEEAEKLNVNVILNNNKTVDLLNLIGLIKNSSYVISNDTGPAHIAAHLNKKGLVLFGSHTTAEKVSIETKNFQSIQVKNLNKLYVSSVLEKVKENLN</sequence>
<keyword evidence="2" id="KW-0808">Transferase</keyword>
<gene>
    <name evidence="3" type="ORF">METZ01_LOCUS145373</name>
</gene>
<dbReference type="EMBL" id="UINC01022586">
    <property type="protein sequence ID" value="SVA92519.1"/>
    <property type="molecule type" value="Genomic_DNA"/>
</dbReference>
<dbReference type="GO" id="GO:0005829">
    <property type="term" value="C:cytosol"/>
    <property type="evidence" value="ECO:0007669"/>
    <property type="project" value="TreeGrafter"/>
</dbReference>
<evidence type="ECO:0000256" key="1">
    <source>
        <dbReference type="ARBA" id="ARBA00022676"/>
    </source>
</evidence>
<evidence type="ECO:0000256" key="2">
    <source>
        <dbReference type="ARBA" id="ARBA00022679"/>
    </source>
</evidence>
<dbReference type="GO" id="GO:0009244">
    <property type="term" value="P:lipopolysaccharide core region biosynthetic process"/>
    <property type="evidence" value="ECO:0007669"/>
    <property type="project" value="TreeGrafter"/>
</dbReference>
<dbReference type="CDD" id="cd03789">
    <property type="entry name" value="GT9_LPS_heptosyltransferase"/>
    <property type="match status" value="1"/>
</dbReference>
<dbReference type="GO" id="GO:0008713">
    <property type="term" value="F:ADP-heptose-lipopolysaccharide heptosyltransferase activity"/>
    <property type="evidence" value="ECO:0007669"/>
    <property type="project" value="TreeGrafter"/>
</dbReference>
<proteinExistence type="predicted"/>
<organism evidence="3">
    <name type="scientific">marine metagenome</name>
    <dbReference type="NCBI Taxonomy" id="408172"/>
    <lineage>
        <taxon>unclassified sequences</taxon>
        <taxon>metagenomes</taxon>
        <taxon>ecological metagenomes</taxon>
    </lineage>
</organism>
<dbReference type="InterPro" id="IPR051199">
    <property type="entry name" value="LPS_LOS_Heptosyltrfase"/>
</dbReference>
<dbReference type="SUPFAM" id="SSF53756">
    <property type="entry name" value="UDP-Glycosyltransferase/glycogen phosphorylase"/>
    <property type="match status" value="1"/>
</dbReference>
<dbReference type="InterPro" id="IPR002201">
    <property type="entry name" value="Glyco_trans_9"/>
</dbReference>
<dbReference type="AlphaFoldDB" id="A0A381ZTJ0"/>
<dbReference type="Pfam" id="PF01075">
    <property type="entry name" value="Glyco_transf_9"/>
    <property type="match status" value="1"/>
</dbReference>
<evidence type="ECO:0008006" key="4">
    <source>
        <dbReference type="Google" id="ProtNLM"/>
    </source>
</evidence>
<keyword evidence="1" id="KW-0328">Glycosyltransferase</keyword>
<accession>A0A381ZTJ0</accession>
<evidence type="ECO:0000313" key="3">
    <source>
        <dbReference type="EMBL" id="SVA92519.1"/>
    </source>
</evidence>
<dbReference type="Gene3D" id="3.40.50.2000">
    <property type="entry name" value="Glycogen Phosphorylase B"/>
    <property type="match status" value="2"/>
</dbReference>
<name>A0A381ZTJ0_9ZZZZ</name>
<dbReference type="PANTHER" id="PTHR30160">
    <property type="entry name" value="TETRAACYLDISACCHARIDE 4'-KINASE-RELATED"/>
    <property type="match status" value="1"/>
</dbReference>